<name>A0A1Q8Q3Q7_9BACI</name>
<evidence type="ECO:0000313" key="2">
    <source>
        <dbReference type="Proteomes" id="UP000185568"/>
    </source>
</evidence>
<gene>
    <name evidence="1" type="ORF">BTO30_12445</name>
</gene>
<proteinExistence type="predicted"/>
<accession>A0A1Q8Q3Q7</accession>
<keyword evidence="2" id="KW-1185">Reference proteome</keyword>
<sequence>MIGYNPKGGKLQTDTSMDIDRGFVAHYEVAASDATAADIDGIHIAVVDSGVQQEITDGITQPSVPRNITATAGGTATDIGAIQVIVEGTNFADEVITETLPAFTLDTAGTVTGNKAFKTVTKITIPAHDGPGATTSIGFGEKLGMPYKLDRDTVLFAHRDNVKEATAPTVTTSSVAIEDNTFTLNSPLNNTKVDVYLVV</sequence>
<protein>
    <submittedName>
        <fullName evidence="1">Uncharacterized protein</fullName>
    </submittedName>
</protein>
<reference evidence="1 2" key="1">
    <citation type="submission" date="2016-12" db="EMBL/GenBank/DDBJ databases">
        <title>Domibacillus antri genome sequencing.</title>
        <authorList>
            <person name="Verma A."/>
            <person name="Krishnamurthi S."/>
        </authorList>
    </citation>
    <scope>NUCLEOTIDE SEQUENCE [LARGE SCALE GENOMIC DNA]</scope>
    <source>
        <strain evidence="1 2">XD80</strain>
    </source>
</reference>
<dbReference type="STRING" id="1714264.BTO30_12445"/>
<dbReference type="RefSeq" id="WP_075399061.1">
    <property type="nucleotide sequence ID" value="NZ_MSDU01000028.1"/>
</dbReference>
<organism evidence="1 2">
    <name type="scientific">Domibacillus antri</name>
    <dbReference type="NCBI Taxonomy" id="1714264"/>
    <lineage>
        <taxon>Bacteria</taxon>
        <taxon>Bacillati</taxon>
        <taxon>Bacillota</taxon>
        <taxon>Bacilli</taxon>
        <taxon>Bacillales</taxon>
        <taxon>Bacillaceae</taxon>
        <taxon>Domibacillus</taxon>
    </lineage>
</organism>
<dbReference type="AlphaFoldDB" id="A0A1Q8Q3Q7"/>
<dbReference type="EMBL" id="MSDU01000028">
    <property type="protein sequence ID" value="OLN21901.1"/>
    <property type="molecule type" value="Genomic_DNA"/>
</dbReference>
<evidence type="ECO:0000313" key="1">
    <source>
        <dbReference type="EMBL" id="OLN21901.1"/>
    </source>
</evidence>
<comment type="caution">
    <text evidence="1">The sequence shown here is derived from an EMBL/GenBank/DDBJ whole genome shotgun (WGS) entry which is preliminary data.</text>
</comment>
<dbReference type="Proteomes" id="UP000185568">
    <property type="component" value="Unassembled WGS sequence"/>
</dbReference>
<dbReference type="OrthoDB" id="2626104at2"/>